<dbReference type="InterPro" id="IPR014031">
    <property type="entry name" value="Ketoacyl_synth_C"/>
</dbReference>
<dbReference type="SMART" id="SM00825">
    <property type="entry name" value="PKS_KS"/>
    <property type="match status" value="1"/>
</dbReference>
<dbReference type="CDD" id="cd00834">
    <property type="entry name" value="KAS_I_II"/>
    <property type="match status" value="1"/>
</dbReference>
<dbReference type="PANTHER" id="PTHR11712:SF336">
    <property type="entry name" value="3-OXOACYL-[ACYL-CARRIER-PROTEIN] SYNTHASE, MITOCHONDRIAL"/>
    <property type="match status" value="1"/>
</dbReference>
<dbReference type="GO" id="GO:0006633">
    <property type="term" value="P:fatty acid biosynthetic process"/>
    <property type="evidence" value="ECO:0007669"/>
    <property type="project" value="TreeGrafter"/>
</dbReference>
<evidence type="ECO:0000256" key="3">
    <source>
        <dbReference type="RuleBase" id="RU003694"/>
    </source>
</evidence>
<sequence length="433" mass="45200">MQTPAHPQPARRVVVTGMGTVNSLGSSVPEFWRRSLEGHSGVRTVTEFPIPATMSQIAGVADSWDEGPSLAESLSDSRGPDRSARFASSAAREALADAGLDREALAALDPSKCGVYVASAIGHISRMEAQFVQLTGSGQHPVGIQETAQAGNAFLFNSASAHIAREAGLRSRHGLIATGCTGGVDAIGWALKAIRHDGLDLVITGAAEAPITPLVVASFNQINATSQRNSAPQQASRPFDADRDGFVLAEGCGILILESLESALRRGARIYAEICGFDSTNNRYHMTSMPEDGTPIARASAGALADARLAASDVDFINAHGSGTPLNDIAEANAFRQIFGERASRIPVTSNKSQTGHSLAAANSIEAISSVLSIRDQVIPPTINLARQDPACALDVVGNTARPAQVSCVLKSSSGFSGIHSSLIIRKYQEAAA</sequence>
<dbReference type="InterPro" id="IPR000794">
    <property type="entry name" value="Beta-ketoacyl_synthase"/>
</dbReference>
<evidence type="ECO:0000313" key="5">
    <source>
        <dbReference type="EMBL" id="WTW64904.1"/>
    </source>
</evidence>
<dbReference type="InterPro" id="IPR014030">
    <property type="entry name" value="Ketoacyl_synth_N"/>
</dbReference>
<dbReference type="Gene3D" id="3.40.47.10">
    <property type="match status" value="1"/>
</dbReference>
<dbReference type="InterPro" id="IPR016039">
    <property type="entry name" value="Thiolase-like"/>
</dbReference>
<feature type="domain" description="Ketosynthase family 3 (KS3)" evidence="4">
    <location>
        <begin position="10"/>
        <end position="427"/>
    </location>
</feature>
<comment type="similarity">
    <text evidence="1 3">Belongs to the thiolase-like superfamily. Beta-ketoacyl-ACP synthases family.</text>
</comment>
<accession>A0AAU2VCU8</accession>
<dbReference type="PANTHER" id="PTHR11712">
    <property type="entry name" value="POLYKETIDE SYNTHASE-RELATED"/>
    <property type="match status" value="1"/>
</dbReference>
<dbReference type="InterPro" id="IPR020841">
    <property type="entry name" value="PKS_Beta-ketoAc_synthase_dom"/>
</dbReference>
<dbReference type="Pfam" id="PF02801">
    <property type="entry name" value="Ketoacyl-synt_C"/>
    <property type="match status" value="1"/>
</dbReference>
<dbReference type="SUPFAM" id="SSF53901">
    <property type="entry name" value="Thiolase-like"/>
    <property type="match status" value="2"/>
</dbReference>
<dbReference type="AlphaFoldDB" id="A0AAU2VCU8"/>
<evidence type="ECO:0000256" key="1">
    <source>
        <dbReference type="ARBA" id="ARBA00008467"/>
    </source>
</evidence>
<keyword evidence="2 3" id="KW-0808">Transferase</keyword>
<gene>
    <name evidence="5" type="ORF">OG549_32010</name>
</gene>
<protein>
    <submittedName>
        <fullName evidence="5">Beta-ketoacyl-[acyl-carrier-protein] synthase family protein</fullName>
    </submittedName>
</protein>
<dbReference type="GO" id="GO:0004315">
    <property type="term" value="F:3-oxoacyl-[acyl-carrier-protein] synthase activity"/>
    <property type="evidence" value="ECO:0007669"/>
    <property type="project" value="TreeGrafter"/>
</dbReference>
<dbReference type="PROSITE" id="PS52004">
    <property type="entry name" value="KS3_2"/>
    <property type="match status" value="1"/>
</dbReference>
<dbReference type="EMBL" id="CP108318">
    <property type="protein sequence ID" value="WTW64904.1"/>
    <property type="molecule type" value="Genomic_DNA"/>
</dbReference>
<evidence type="ECO:0000259" key="4">
    <source>
        <dbReference type="PROSITE" id="PS52004"/>
    </source>
</evidence>
<reference evidence="5" key="1">
    <citation type="submission" date="2022-10" db="EMBL/GenBank/DDBJ databases">
        <title>The complete genomes of actinobacterial strains from the NBC collection.</title>
        <authorList>
            <person name="Joergensen T.S."/>
            <person name="Alvarez Arevalo M."/>
            <person name="Sterndorff E.B."/>
            <person name="Faurdal D."/>
            <person name="Vuksanovic O."/>
            <person name="Mourched A.-S."/>
            <person name="Charusanti P."/>
            <person name="Shaw S."/>
            <person name="Blin K."/>
            <person name="Weber T."/>
        </authorList>
    </citation>
    <scope>NUCLEOTIDE SEQUENCE</scope>
    <source>
        <strain evidence="5">NBC_00003</strain>
    </source>
</reference>
<proteinExistence type="inferred from homology"/>
<dbReference type="GO" id="GO:0005829">
    <property type="term" value="C:cytosol"/>
    <property type="evidence" value="ECO:0007669"/>
    <property type="project" value="TreeGrafter"/>
</dbReference>
<evidence type="ECO:0000256" key="2">
    <source>
        <dbReference type="ARBA" id="ARBA00022679"/>
    </source>
</evidence>
<organism evidence="5">
    <name type="scientific">Streptomyces sp. NBC_00003</name>
    <dbReference type="NCBI Taxonomy" id="2903608"/>
    <lineage>
        <taxon>Bacteria</taxon>
        <taxon>Bacillati</taxon>
        <taxon>Actinomycetota</taxon>
        <taxon>Actinomycetes</taxon>
        <taxon>Kitasatosporales</taxon>
        <taxon>Streptomycetaceae</taxon>
        <taxon>Streptomyces</taxon>
    </lineage>
</organism>
<name>A0AAU2VCU8_9ACTN</name>
<dbReference type="Pfam" id="PF00109">
    <property type="entry name" value="ketoacyl-synt"/>
    <property type="match status" value="1"/>
</dbReference>
<dbReference type="NCBIfam" id="NF005589">
    <property type="entry name" value="PRK07314.1"/>
    <property type="match status" value="1"/>
</dbReference>